<dbReference type="GO" id="GO:0003677">
    <property type="term" value="F:DNA binding"/>
    <property type="evidence" value="ECO:0007669"/>
    <property type="project" value="UniProtKB-UniRule"/>
</dbReference>
<dbReference type="HAMAP" id="MF_00017">
    <property type="entry name" value="RecR"/>
    <property type="match status" value="1"/>
</dbReference>
<feature type="zinc finger region" description="C4-type" evidence="7">
    <location>
        <begin position="57"/>
        <end position="72"/>
    </location>
</feature>
<organism evidence="9 10">
    <name type="scientific">Syntrophomonas wolfei</name>
    <dbReference type="NCBI Taxonomy" id="863"/>
    <lineage>
        <taxon>Bacteria</taxon>
        <taxon>Bacillati</taxon>
        <taxon>Bacillota</taxon>
        <taxon>Clostridia</taxon>
        <taxon>Eubacteriales</taxon>
        <taxon>Syntrophomonadaceae</taxon>
        <taxon>Syntrophomonas</taxon>
    </lineage>
</organism>
<dbReference type="Gene3D" id="6.10.250.240">
    <property type="match status" value="1"/>
</dbReference>
<dbReference type="RefSeq" id="WP_276619150.1">
    <property type="nucleotide sequence ID" value="NZ_DCDX01000017.1"/>
</dbReference>
<keyword evidence="2 7" id="KW-0227">DNA damage</keyword>
<sequence length="197" mass="21909">MRLARPLENLIDQLLKLPGIGPKTAQRLALYILKLPEMEARQLAQAIVDCRQKVFPCSRCGYLTDSDPCIICSDESRDKSLICIGEESSDVIAIERTGFRGQYFVLNKDFNLMEDKGLEDLNLQPLEERLASGEIKEVVLALNPDMDGEVMSRFLAAVADSFGVKATRLAHGLPVGGDIEFADEITLRRALEGRKEL</sequence>
<evidence type="ECO:0000256" key="7">
    <source>
        <dbReference type="HAMAP-Rule" id="MF_00017"/>
    </source>
</evidence>
<dbReference type="Pfam" id="PF21176">
    <property type="entry name" value="RecR_HhH"/>
    <property type="match status" value="1"/>
</dbReference>
<dbReference type="Proteomes" id="UP000263273">
    <property type="component" value="Unassembled WGS sequence"/>
</dbReference>
<keyword evidence="4 7" id="KW-0862">Zinc</keyword>
<dbReference type="PANTHER" id="PTHR30446">
    <property type="entry name" value="RECOMBINATION PROTEIN RECR"/>
    <property type="match status" value="1"/>
</dbReference>
<dbReference type="InterPro" id="IPR000093">
    <property type="entry name" value="DNA_Rcmb_RecR"/>
</dbReference>
<dbReference type="InterPro" id="IPR015967">
    <property type="entry name" value="Rcmb_RecR_Znf"/>
</dbReference>
<proteinExistence type="inferred from homology"/>
<dbReference type="EMBL" id="DNZF01000166">
    <property type="protein sequence ID" value="HBK53776.1"/>
    <property type="molecule type" value="Genomic_DNA"/>
</dbReference>
<dbReference type="NCBIfam" id="TIGR00615">
    <property type="entry name" value="recR"/>
    <property type="match status" value="1"/>
</dbReference>
<dbReference type="PANTHER" id="PTHR30446:SF0">
    <property type="entry name" value="RECOMBINATION PROTEIN RECR"/>
    <property type="match status" value="1"/>
</dbReference>
<evidence type="ECO:0000256" key="4">
    <source>
        <dbReference type="ARBA" id="ARBA00022833"/>
    </source>
</evidence>
<name>A0A354YYI2_9FIRM</name>
<comment type="function">
    <text evidence="7">May play a role in DNA repair. It seems to be involved in an RecBC-independent recombinational process of DNA repair. It may act with RecF and RecO.</text>
</comment>
<evidence type="ECO:0000313" key="9">
    <source>
        <dbReference type="EMBL" id="HBK53776.1"/>
    </source>
</evidence>
<dbReference type="SMART" id="SM00278">
    <property type="entry name" value="HhH1"/>
    <property type="match status" value="1"/>
</dbReference>
<evidence type="ECO:0000256" key="5">
    <source>
        <dbReference type="ARBA" id="ARBA00023172"/>
    </source>
</evidence>
<comment type="caution">
    <text evidence="9">The sequence shown here is derived from an EMBL/GenBank/DDBJ whole genome shotgun (WGS) entry which is preliminary data.</text>
</comment>
<keyword evidence="5 7" id="KW-0233">DNA recombination</keyword>
<evidence type="ECO:0000256" key="6">
    <source>
        <dbReference type="ARBA" id="ARBA00023204"/>
    </source>
</evidence>
<evidence type="ECO:0000256" key="2">
    <source>
        <dbReference type="ARBA" id="ARBA00022763"/>
    </source>
</evidence>
<dbReference type="Pfam" id="PF13662">
    <property type="entry name" value="Toprim_4"/>
    <property type="match status" value="1"/>
</dbReference>
<dbReference type="AlphaFoldDB" id="A0A354YYI2"/>
<dbReference type="STRING" id="378794.GCA_001570625_00335"/>
<dbReference type="PROSITE" id="PS01300">
    <property type="entry name" value="RECR"/>
    <property type="match status" value="1"/>
</dbReference>
<gene>
    <name evidence="7" type="primary">recR</name>
    <name evidence="9" type="ORF">DDZ44_07570</name>
</gene>
<evidence type="ECO:0000259" key="8">
    <source>
        <dbReference type="PROSITE" id="PS50880"/>
    </source>
</evidence>
<dbReference type="CDD" id="cd01025">
    <property type="entry name" value="TOPRIM_recR"/>
    <property type="match status" value="1"/>
</dbReference>
<dbReference type="Gene3D" id="3.40.1360.10">
    <property type="match status" value="1"/>
</dbReference>
<dbReference type="SUPFAM" id="SSF111304">
    <property type="entry name" value="Recombination protein RecR"/>
    <property type="match status" value="1"/>
</dbReference>
<evidence type="ECO:0000256" key="3">
    <source>
        <dbReference type="ARBA" id="ARBA00022771"/>
    </source>
</evidence>
<dbReference type="Pfam" id="PF02132">
    <property type="entry name" value="RecR_ZnF"/>
    <property type="match status" value="1"/>
</dbReference>
<feature type="domain" description="Toprim" evidence="8">
    <location>
        <begin position="80"/>
        <end position="174"/>
    </location>
</feature>
<keyword evidence="3 7" id="KW-0863">Zinc-finger</keyword>
<dbReference type="GO" id="GO:0006310">
    <property type="term" value="P:DNA recombination"/>
    <property type="evidence" value="ECO:0007669"/>
    <property type="project" value="UniProtKB-UniRule"/>
</dbReference>
<protein>
    <recommendedName>
        <fullName evidence="7">Recombination protein RecR</fullName>
    </recommendedName>
</protein>
<dbReference type="Pfam" id="PF21175">
    <property type="entry name" value="RecR_C"/>
    <property type="match status" value="1"/>
</dbReference>
<dbReference type="InterPro" id="IPR023627">
    <property type="entry name" value="Rcmb_RecR"/>
</dbReference>
<dbReference type="InterPro" id="IPR034137">
    <property type="entry name" value="TOPRIM_RecR"/>
</dbReference>
<comment type="similarity">
    <text evidence="7">Belongs to the RecR family.</text>
</comment>
<dbReference type="Gene3D" id="1.10.8.420">
    <property type="entry name" value="RecR Domain 1"/>
    <property type="match status" value="1"/>
</dbReference>
<keyword evidence="1 7" id="KW-0479">Metal-binding</keyword>
<dbReference type="InterPro" id="IPR006171">
    <property type="entry name" value="TOPRIM_dom"/>
</dbReference>
<dbReference type="InterPro" id="IPR003583">
    <property type="entry name" value="Hlx-hairpin-Hlx_DNA-bd_motif"/>
</dbReference>
<dbReference type="Gene3D" id="3.30.60.80">
    <property type="match status" value="1"/>
</dbReference>
<evidence type="ECO:0000313" key="10">
    <source>
        <dbReference type="Proteomes" id="UP000263273"/>
    </source>
</evidence>
<keyword evidence="6 7" id="KW-0234">DNA repair</keyword>
<dbReference type="GO" id="GO:0008270">
    <property type="term" value="F:zinc ion binding"/>
    <property type="evidence" value="ECO:0007669"/>
    <property type="project" value="UniProtKB-KW"/>
</dbReference>
<accession>A0A354YYI2</accession>
<dbReference type="GO" id="GO:0006281">
    <property type="term" value="P:DNA repair"/>
    <property type="evidence" value="ECO:0007669"/>
    <property type="project" value="UniProtKB-UniRule"/>
</dbReference>
<dbReference type="PROSITE" id="PS50880">
    <property type="entry name" value="TOPRIM"/>
    <property type="match status" value="1"/>
</dbReference>
<reference evidence="9 10" key="1">
    <citation type="journal article" date="2018" name="Nat. Biotechnol.">
        <title>A standardized bacterial taxonomy based on genome phylogeny substantially revises the tree of life.</title>
        <authorList>
            <person name="Parks D.H."/>
            <person name="Chuvochina M."/>
            <person name="Waite D.W."/>
            <person name="Rinke C."/>
            <person name="Skarshewski A."/>
            <person name="Chaumeil P.A."/>
            <person name="Hugenholtz P."/>
        </authorList>
    </citation>
    <scope>NUCLEOTIDE SEQUENCE [LARGE SCALE GENOMIC DNA]</scope>
    <source>
        <strain evidence="9">UBA10948</strain>
    </source>
</reference>
<evidence type="ECO:0000256" key="1">
    <source>
        <dbReference type="ARBA" id="ARBA00022723"/>
    </source>
</evidence>